<reference evidence="2" key="1">
    <citation type="submission" date="2018-02" db="EMBL/GenBank/DDBJ databases">
        <authorList>
            <person name="Kim S.-K."/>
            <person name="Jung H.-I."/>
            <person name="Lee S.-W."/>
        </authorList>
    </citation>
    <scope>NUCLEOTIDE SEQUENCE</scope>
    <source>
        <strain evidence="2">SK3146</strain>
    </source>
</reference>
<dbReference type="Proteomes" id="UP001057134">
    <property type="component" value="Chromosome"/>
</dbReference>
<dbReference type="Pfam" id="PF14897">
    <property type="entry name" value="EpsG"/>
    <property type="match status" value="1"/>
</dbReference>
<gene>
    <name evidence="2" type="primary">epsG</name>
    <name evidence="2" type="ORF">SK3146_04989</name>
</gene>
<proteinExistence type="predicted"/>
<name>A0ABY4RUN6_9BACL</name>
<feature type="transmembrane region" description="Helical" evidence="1">
    <location>
        <begin position="306"/>
        <end position="325"/>
    </location>
</feature>
<protein>
    <submittedName>
        <fullName evidence="2">Transmembrane protein EpsG</fullName>
    </submittedName>
</protein>
<keyword evidence="1" id="KW-0472">Membrane</keyword>
<dbReference type="InterPro" id="IPR049458">
    <property type="entry name" value="EpsG-like"/>
</dbReference>
<feature type="transmembrane region" description="Helical" evidence="1">
    <location>
        <begin position="108"/>
        <end position="126"/>
    </location>
</feature>
<feature type="transmembrane region" description="Helical" evidence="1">
    <location>
        <begin position="12"/>
        <end position="32"/>
    </location>
</feature>
<organism evidence="2 3">
    <name type="scientific">Paenibacillus konkukensis</name>
    <dbReference type="NCBI Taxonomy" id="2020716"/>
    <lineage>
        <taxon>Bacteria</taxon>
        <taxon>Bacillati</taxon>
        <taxon>Bacillota</taxon>
        <taxon>Bacilli</taxon>
        <taxon>Bacillales</taxon>
        <taxon>Paenibacillaceae</taxon>
        <taxon>Paenibacillus</taxon>
    </lineage>
</organism>
<evidence type="ECO:0000256" key="1">
    <source>
        <dbReference type="SAM" id="Phobius"/>
    </source>
</evidence>
<feature type="transmembrane region" description="Helical" evidence="1">
    <location>
        <begin position="332"/>
        <end position="356"/>
    </location>
</feature>
<accession>A0ABY4RUN6</accession>
<sequence length="362" mass="42028">MPLKLKGMRYVAVLYVNIALAYIFSLCSRWFVKPSSVKALKPNILLAFFAVATLVLVSGLRNNIGDTYYYMYSYRLNNFTWETIRANKDIGFGLFQMGLKQISDNPQILVFSTALITNVLIIWVLYRYSKLFELSVYLYIACGLYTVSMNGIRQFMAGAIVFAATKYIYEGNWKKYICVVLFASTIHQSAFILIPIYFIVRRKAWTGATFVLLFSAVFLAMGYGQFSNLLFSAIQDTQYSNYKDFQEGGANIIRLAVQAVPVVFAFLGRDKLRQMDPRLDYIVNMCILGVVFMVIATQNWIFARFIVYFGLYNLILLSWIVHLFVKREQKLIYYSIVVLYFGYFYYENVISLHMYYSSDYLK</sequence>
<keyword evidence="1" id="KW-1133">Transmembrane helix</keyword>
<feature type="transmembrane region" description="Helical" evidence="1">
    <location>
        <begin position="44"/>
        <end position="64"/>
    </location>
</feature>
<feature type="transmembrane region" description="Helical" evidence="1">
    <location>
        <begin position="210"/>
        <end position="231"/>
    </location>
</feature>
<dbReference type="EMBL" id="CP027059">
    <property type="protein sequence ID" value="UQZ85700.1"/>
    <property type="molecule type" value="Genomic_DNA"/>
</dbReference>
<evidence type="ECO:0000313" key="2">
    <source>
        <dbReference type="EMBL" id="UQZ85700.1"/>
    </source>
</evidence>
<feature type="transmembrane region" description="Helical" evidence="1">
    <location>
        <begin position="176"/>
        <end position="198"/>
    </location>
</feature>
<keyword evidence="1 2" id="KW-0812">Transmembrane</keyword>
<reference evidence="2" key="2">
    <citation type="journal article" date="2021" name="J Anim Sci Technol">
        <title>Complete genome sequence of Paenibacillus konkukensis sp. nov. SK3146 as a potential probiotic strain.</title>
        <authorList>
            <person name="Jung H.I."/>
            <person name="Park S."/>
            <person name="Niu K.M."/>
            <person name="Lee S.W."/>
            <person name="Kothari D."/>
            <person name="Yi K.J."/>
            <person name="Kim S.K."/>
        </authorList>
    </citation>
    <scope>NUCLEOTIDE SEQUENCE</scope>
    <source>
        <strain evidence="2">SK3146</strain>
    </source>
</reference>
<feature type="transmembrane region" description="Helical" evidence="1">
    <location>
        <begin position="281"/>
        <end position="300"/>
    </location>
</feature>
<feature type="transmembrane region" description="Helical" evidence="1">
    <location>
        <begin position="251"/>
        <end position="269"/>
    </location>
</feature>
<feature type="transmembrane region" description="Helical" evidence="1">
    <location>
        <begin position="138"/>
        <end position="164"/>
    </location>
</feature>
<keyword evidence="3" id="KW-1185">Reference proteome</keyword>
<evidence type="ECO:0000313" key="3">
    <source>
        <dbReference type="Proteomes" id="UP001057134"/>
    </source>
</evidence>